<dbReference type="InterPro" id="IPR005039">
    <property type="entry name" value="Ant_C"/>
</dbReference>
<sequence>MSQLVIMQDRQAVTSSLQVAESFEKQHKHVLESIDRTIKDEPDSRPMFFETSEPDSYGRDRRVILMNRDGFSLIAMGFTGKKAMQFKLSFIRAFNELEEALKPKLPTNYKEALLQLVAAEEEKEQLQLENKILDQRVSELEPKATYVDEVLKSTDLMVTTQIAEDYGMTAIAFNKLLNKHGIQYKMNGQWLLYAEHKGLGYTKSETTKFKKKDGTEGTSLLTKWTQKGRLFIYQTLKMKGVLPTMEKTKLTLIESEREVV</sequence>
<comment type="caution">
    <text evidence="3">The sequence shown here is derived from an EMBL/GenBank/DDBJ whole genome shotgun (WGS) entry which is preliminary data.</text>
</comment>
<feature type="coiled-coil region" evidence="1">
    <location>
        <begin position="109"/>
        <end position="136"/>
    </location>
</feature>
<evidence type="ECO:0000313" key="3">
    <source>
        <dbReference type="EMBL" id="MDW0113813.1"/>
    </source>
</evidence>
<gene>
    <name evidence="3" type="ORF">QT711_11500</name>
</gene>
<accession>A0ABU4GBX0</accession>
<dbReference type="Pfam" id="PF03374">
    <property type="entry name" value="ANT"/>
    <property type="match status" value="1"/>
</dbReference>
<dbReference type="Proteomes" id="UP001282284">
    <property type="component" value="Unassembled WGS sequence"/>
</dbReference>
<dbReference type="RefSeq" id="WP_317944397.1">
    <property type="nucleotide sequence ID" value="NZ_JAUBDI010000010.1"/>
</dbReference>
<evidence type="ECO:0000256" key="1">
    <source>
        <dbReference type="SAM" id="Coils"/>
    </source>
</evidence>
<dbReference type="NCBIfam" id="TIGR02681">
    <property type="entry name" value="phage_pRha"/>
    <property type="match status" value="1"/>
</dbReference>
<feature type="domain" description="Antirepressor protein C-terminal" evidence="2">
    <location>
        <begin position="135"/>
        <end position="237"/>
    </location>
</feature>
<proteinExistence type="predicted"/>
<keyword evidence="1" id="KW-0175">Coiled coil</keyword>
<dbReference type="EMBL" id="JAUBDI010000010">
    <property type="protein sequence ID" value="MDW0113813.1"/>
    <property type="molecule type" value="Genomic_DNA"/>
</dbReference>
<protein>
    <submittedName>
        <fullName evidence="3">Phage regulatory protein/antirepressor Ant</fullName>
    </submittedName>
</protein>
<dbReference type="Pfam" id="PF09669">
    <property type="entry name" value="Phage_pRha"/>
    <property type="match status" value="1"/>
</dbReference>
<keyword evidence="4" id="KW-1185">Reference proteome</keyword>
<dbReference type="InterPro" id="IPR014054">
    <property type="entry name" value="Phage_regulatory_Rha"/>
</dbReference>
<organism evidence="3 4">
    <name type="scientific">Sporosarcina saromensis</name>
    <dbReference type="NCBI Taxonomy" id="359365"/>
    <lineage>
        <taxon>Bacteria</taxon>
        <taxon>Bacillati</taxon>
        <taxon>Bacillota</taxon>
        <taxon>Bacilli</taxon>
        <taxon>Bacillales</taxon>
        <taxon>Caryophanaceae</taxon>
        <taxon>Sporosarcina</taxon>
    </lineage>
</organism>
<name>A0ABU4GBX0_9BACL</name>
<evidence type="ECO:0000313" key="4">
    <source>
        <dbReference type="Proteomes" id="UP001282284"/>
    </source>
</evidence>
<reference evidence="3 4" key="1">
    <citation type="submission" date="2023-06" db="EMBL/GenBank/DDBJ databases">
        <title>Sporosarcina sp. nov., isolated from Korean traditional fermented seafood 'Jeotgal'.</title>
        <authorList>
            <person name="Yang A.I."/>
            <person name="Shin N.-R."/>
        </authorList>
    </citation>
    <scope>NUCLEOTIDE SEQUENCE [LARGE SCALE GENOMIC DNA]</scope>
    <source>
        <strain evidence="3 4">KCTC13119</strain>
    </source>
</reference>
<evidence type="ECO:0000259" key="2">
    <source>
        <dbReference type="Pfam" id="PF03374"/>
    </source>
</evidence>